<organism evidence="1 2">
    <name type="scientific">Cerrena zonata</name>
    <dbReference type="NCBI Taxonomy" id="2478898"/>
    <lineage>
        <taxon>Eukaryota</taxon>
        <taxon>Fungi</taxon>
        <taxon>Dikarya</taxon>
        <taxon>Basidiomycota</taxon>
        <taxon>Agaricomycotina</taxon>
        <taxon>Agaricomycetes</taxon>
        <taxon>Polyporales</taxon>
        <taxon>Cerrenaceae</taxon>
        <taxon>Cerrena</taxon>
    </lineage>
</organism>
<proteinExistence type="predicted"/>
<evidence type="ECO:0000313" key="2">
    <source>
        <dbReference type="Proteomes" id="UP001385951"/>
    </source>
</evidence>
<sequence length="245" mass="27300">MGNASCIEHVEWQRARRGKSLLVKREGNSRLLGAKRSQVVDGYEFVLVGILRRPTFLDFEDMQALSDRCPSAVISACPATPILLDASRQVKRNCRSIEASIGHFDADKVHSLLFNGEPLIRFPPFLKGIGDRPLMSDNSPSHCYNSDALVQFWSACRSVARNDRDLPQPADEDSLARYDDGCWVSRPLPIYGESGGLVLPRNYRSKLPGSLVEVHVTVAYGHHPGSRTEGFFFDVQRLMVLPSCV</sequence>
<keyword evidence="2" id="KW-1185">Reference proteome</keyword>
<dbReference type="Proteomes" id="UP001385951">
    <property type="component" value="Unassembled WGS sequence"/>
</dbReference>
<comment type="caution">
    <text evidence="1">The sequence shown here is derived from an EMBL/GenBank/DDBJ whole genome shotgun (WGS) entry which is preliminary data.</text>
</comment>
<evidence type="ECO:0000313" key="1">
    <source>
        <dbReference type="EMBL" id="KAK7685964.1"/>
    </source>
</evidence>
<dbReference type="EMBL" id="JASBNA010000018">
    <property type="protein sequence ID" value="KAK7685964.1"/>
    <property type="molecule type" value="Genomic_DNA"/>
</dbReference>
<reference evidence="1 2" key="1">
    <citation type="submission" date="2022-09" db="EMBL/GenBank/DDBJ databases">
        <authorList>
            <person name="Palmer J.M."/>
        </authorList>
    </citation>
    <scope>NUCLEOTIDE SEQUENCE [LARGE SCALE GENOMIC DNA]</scope>
    <source>
        <strain evidence="1 2">DSM 7382</strain>
    </source>
</reference>
<dbReference type="AlphaFoldDB" id="A0AAW0G2Q8"/>
<gene>
    <name evidence="1" type="ORF">QCA50_010774</name>
</gene>
<protein>
    <submittedName>
        <fullName evidence="1">Uncharacterized protein</fullName>
    </submittedName>
</protein>
<accession>A0AAW0G2Q8</accession>
<name>A0AAW0G2Q8_9APHY</name>